<feature type="chain" id="PRO_5008138390" description="Integrase catalytic domain-containing protein" evidence="1">
    <location>
        <begin position="19"/>
        <end position="194"/>
    </location>
</feature>
<dbReference type="PANTHER" id="PTHR37984:SF5">
    <property type="entry name" value="PROTEIN NYNRIN-LIKE"/>
    <property type="match status" value="1"/>
</dbReference>
<evidence type="ECO:0000259" key="2">
    <source>
        <dbReference type="PROSITE" id="PS50994"/>
    </source>
</evidence>
<sequence length="194" mass="21815">MQFIVRIFPLKSRFLLVAVDTSSTWPEVKIVMNKRPSAIVCALRSMFSRFGLPKLLLTDPEDPFNTTYFQSFCREEAIRQEPSIPIPNCPAEHFITGLKCASPFIHTAGLTLSAAMQEYLEIYRTTPCTFLPGSRSPAAVMLAYPPKPKQIPSHFYSAMHAILRILISFGPLGHQFLPQPASTSKPRQHRTNGH</sequence>
<dbReference type="PROSITE" id="PS50994">
    <property type="entry name" value="INTEGRASE"/>
    <property type="match status" value="1"/>
</dbReference>
<dbReference type="SUPFAM" id="SSF53098">
    <property type="entry name" value="Ribonuclease H-like"/>
    <property type="match status" value="1"/>
</dbReference>
<dbReference type="AlphaFoldDB" id="A0A182UMC7"/>
<reference evidence="3" key="1">
    <citation type="submission" date="2020-05" db="UniProtKB">
        <authorList>
            <consortium name="EnsemblMetazoa"/>
        </authorList>
    </citation>
    <scope>IDENTIFICATION</scope>
    <source>
        <strain evidence="3">MAF</strain>
    </source>
</reference>
<dbReference type="Proteomes" id="UP000075903">
    <property type="component" value="Unassembled WGS sequence"/>
</dbReference>
<name>A0A182UMC7_ANOME</name>
<dbReference type="GO" id="GO:0015074">
    <property type="term" value="P:DNA integration"/>
    <property type="evidence" value="ECO:0007669"/>
    <property type="project" value="InterPro"/>
</dbReference>
<keyword evidence="4" id="KW-1185">Reference proteome</keyword>
<proteinExistence type="predicted"/>
<dbReference type="InterPro" id="IPR036397">
    <property type="entry name" value="RNaseH_sf"/>
</dbReference>
<evidence type="ECO:0000313" key="3">
    <source>
        <dbReference type="EnsemblMetazoa" id="AMEM000345-PA"/>
    </source>
</evidence>
<dbReference type="VEuPathDB" id="VectorBase:AMEM000345"/>
<feature type="domain" description="Integrase catalytic" evidence="2">
    <location>
        <begin position="1"/>
        <end position="85"/>
    </location>
</feature>
<accession>A0A182UMC7</accession>
<dbReference type="VEuPathDB" id="VectorBase:AMEM21_012709"/>
<organism evidence="3 4">
    <name type="scientific">Anopheles merus</name>
    <name type="common">Mosquito</name>
    <dbReference type="NCBI Taxonomy" id="30066"/>
    <lineage>
        <taxon>Eukaryota</taxon>
        <taxon>Metazoa</taxon>
        <taxon>Ecdysozoa</taxon>
        <taxon>Arthropoda</taxon>
        <taxon>Hexapoda</taxon>
        <taxon>Insecta</taxon>
        <taxon>Pterygota</taxon>
        <taxon>Neoptera</taxon>
        <taxon>Endopterygota</taxon>
        <taxon>Diptera</taxon>
        <taxon>Nematocera</taxon>
        <taxon>Culicoidea</taxon>
        <taxon>Culicidae</taxon>
        <taxon>Anophelinae</taxon>
        <taxon>Anopheles</taxon>
    </lineage>
</organism>
<dbReference type="Gene3D" id="3.30.420.10">
    <property type="entry name" value="Ribonuclease H-like superfamily/Ribonuclease H"/>
    <property type="match status" value="1"/>
</dbReference>
<dbReference type="STRING" id="30066.A0A182UMC7"/>
<dbReference type="GO" id="GO:0003676">
    <property type="term" value="F:nucleic acid binding"/>
    <property type="evidence" value="ECO:0007669"/>
    <property type="project" value="InterPro"/>
</dbReference>
<evidence type="ECO:0000313" key="4">
    <source>
        <dbReference type="Proteomes" id="UP000075903"/>
    </source>
</evidence>
<dbReference type="PANTHER" id="PTHR37984">
    <property type="entry name" value="PROTEIN CBG26694"/>
    <property type="match status" value="1"/>
</dbReference>
<keyword evidence="1" id="KW-0732">Signal</keyword>
<dbReference type="EnsemblMetazoa" id="AMEM000345-RA">
    <property type="protein sequence ID" value="AMEM000345-PA"/>
    <property type="gene ID" value="AMEM000345"/>
</dbReference>
<protein>
    <recommendedName>
        <fullName evidence="2">Integrase catalytic domain-containing protein</fullName>
    </recommendedName>
</protein>
<dbReference type="InterPro" id="IPR001584">
    <property type="entry name" value="Integrase_cat-core"/>
</dbReference>
<dbReference type="InterPro" id="IPR012337">
    <property type="entry name" value="RNaseH-like_sf"/>
</dbReference>
<feature type="signal peptide" evidence="1">
    <location>
        <begin position="1"/>
        <end position="18"/>
    </location>
</feature>
<dbReference type="InterPro" id="IPR050951">
    <property type="entry name" value="Retrovirus_Pol_polyprotein"/>
</dbReference>
<evidence type="ECO:0000256" key="1">
    <source>
        <dbReference type="SAM" id="SignalP"/>
    </source>
</evidence>